<evidence type="ECO:0000256" key="1">
    <source>
        <dbReference type="SAM" id="MobiDB-lite"/>
    </source>
</evidence>
<comment type="caution">
    <text evidence="2">The sequence shown here is derived from an EMBL/GenBank/DDBJ whole genome shotgun (WGS) entry which is preliminary data.</text>
</comment>
<protein>
    <submittedName>
        <fullName evidence="2">Uncharacterized protein</fullName>
    </submittedName>
</protein>
<feature type="region of interest" description="Disordered" evidence="1">
    <location>
        <begin position="59"/>
        <end position="82"/>
    </location>
</feature>
<feature type="compositionally biased region" description="Basic residues" evidence="1">
    <location>
        <begin position="64"/>
        <end position="73"/>
    </location>
</feature>
<organism evidence="2 3">
    <name type="scientific">Brassica cretica</name>
    <name type="common">Mustard</name>
    <dbReference type="NCBI Taxonomy" id="69181"/>
    <lineage>
        <taxon>Eukaryota</taxon>
        <taxon>Viridiplantae</taxon>
        <taxon>Streptophyta</taxon>
        <taxon>Embryophyta</taxon>
        <taxon>Tracheophyta</taxon>
        <taxon>Spermatophyta</taxon>
        <taxon>Magnoliopsida</taxon>
        <taxon>eudicotyledons</taxon>
        <taxon>Gunneridae</taxon>
        <taxon>Pentapetalae</taxon>
        <taxon>rosids</taxon>
        <taxon>malvids</taxon>
        <taxon>Brassicales</taxon>
        <taxon>Brassicaceae</taxon>
        <taxon>Brassiceae</taxon>
        <taxon>Brassica</taxon>
    </lineage>
</organism>
<dbReference type="Proteomes" id="UP000712281">
    <property type="component" value="Unassembled WGS sequence"/>
</dbReference>
<accession>A0A8S9G679</accession>
<name>A0A8S9G679_BRACR</name>
<evidence type="ECO:0000313" key="3">
    <source>
        <dbReference type="Proteomes" id="UP000712281"/>
    </source>
</evidence>
<sequence length="95" mass="11416">MFTWPTMVMLMQLSKCSLNSRFTVMKLKNTSHSQTHWTLAMYLKPSRLQLREHLQNKRMQVMKQVHHHRRHPRVPLPTLLYHPPPDLMSPSDVKF</sequence>
<dbReference type="EMBL" id="QGKW02002228">
    <property type="protein sequence ID" value="KAF2538672.1"/>
    <property type="molecule type" value="Genomic_DNA"/>
</dbReference>
<proteinExistence type="predicted"/>
<reference evidence="2" key="1">
    <citation type="submission" date="2019-12" db="EMBL/GenBank/DDBJ databases">
        <title>Genome sequencing and annotation of Brassica cretica.</title>
        <authorList>
            <person name="Studholme D.J."/>
            <person name="Sarris P.F."/>
        </authorList>
    </citation>
    <scope>NUCLEOTIDE SEQUENCE</scope>
    <source>
        <strain evidence="2">PFS-001/15</strain>
        <tissue evidence="2">Leaf</tissue>
    </source>
</reference>
<evidence type="ECO:0000313" key="2">
    <source>
        <dbReference type="EMBL" id="KAF2538672.1"/>
    </source>
</evidence>
<dbReference type="AlphaFoldDB" id="A0A8S9G679"/>
<gene>
    <name evidence="2" type="ORF">F2Q68_00018854</name>
</gene>